<dbReference type="PANTHER" id="PTHR11845">
    <property type="entry name" value="5'-DEOXYNUCLEOTIDASE HDDC2"/>
    <property type="match status" value="1"/>
</dbReference>
<organism evidence="3 4">
    <name type="scientific">Kalanchoe fedtschenkoi</name>
    <name type="common">Lavender scallops</name>
    <name type="synonym">South American air plant</name>
    <dbReference type="NCBI Taxonomy" id="63787"/>
    <lineage>
        <taxon>Eukaryota</taxon>
        <taxon>Viridiplantae</taxon>
        <taxon>Streptophyta</taxon>
        <taxon>Embryophyta</taxon>
        <taxon>Tracheophyta</taxon>
        <taxon>Spermatophyta</taxon>
        <taxon>Magnoliopsida</taxon>
        <taxon>eudicotyledons</taxon>
        <taxon>Gunneridae</taxon>
        <taxon>Pentapetalae</taxon>
        <taxon>Saxifragales</taxon>
        <taxon>Crassulaceae</taxon>
        <taxon>Kalanchoe</taxon>
    </lineage>
</organism>
<dbReference type="InterPro" id="IPR006674">
    <property type="entry name" value="HD_domain"/>
</dbReference>
<feature type="region of interest" description="Disordered" evidence="1">
    <location>
        <begin position="1"/>
        <end position="20"/>
    </location>
</feature>
<feature type="domain" description="HD" evidence="2">
    <location>
        <begin position="21"/>
        <end position="56"/>
    </location>
</feature>
<name>A0A7N1A7M6_KALFE</name>
<dbReference type="PANTHER" id="PTHR11845:SF17">
    <property type="entry name" value="5'-DEOXYNUCLEOTIDASE"/>
    <property type="match status" value="1"/>
</dbReference>
<evidence type="ECO:0000259" key="2">
    <source>
        <dbReference type="Pfam" id="PF13023"/>
    </source>
</evidence>
<dbReference type="GO" id="GO:0002953">
    <property type="term" value="F:5'-deoxynucleotidase activity"/>
    <property type="evidence" value="ECO:0007669"/>
    <property type="project" value="InterPro"/>
</dbReference>
<proteinExistence type="predicted"/>
<sequence length="79" mass="9044">MEENPGRSADDVNFNNEEGETTKRKGWINHGITCPESVADHMYRLTLMVIYLALTWKTFDAVDGKQARSVEDQCLIRLN</sequence>
<evidence type="ECO:0000313" key="3">
    <source>
        <dbReference type="EnsemblPlants" id="Kaladp0911s0017.1.v1.1"/>
    </source>
</evidence>
<dbReference type="EnsemblPlants" id="Kaladp0911s0017.1.v1.1">
    <property type="protein sequence ID" value="Kaladp0911s0017.1.v1.1"/>
    <property type="gene ID" value="Kaladp0911s0017.v1.1"/>
</dbReference>
<reference evidence="3" key="1">
    <citation type="submission" date="2021-01" db="UniProtKB">
        <authorList>
            <consortium name="EnsemblPlants"/>
        </authorList>
    </citation>
    <scope>IDENTIFICATION</scope>
</reference>
<dbReference type="Proteomes" id="UP000594263">
    <property type="component" value="Unplaced"/>
</dbReference>
<protein>
    <recommendedName>
        <fullName evidence="2">HD domain-containing protein</fullName>
    </recommendedName>
</protein>
<dbReference type="GO" id="GO:0005737">
    <property type="term" value="C:cytoplasm"/>
    <property type="evidence" value="ECO:0007669"/>
    <property type="project" value="TreeGrafter"/>
</dbReference>
<dbReference type="Pfam" id="PF13023">
    <property type="entry name" value="HD_3"/>
    <property type="match status" value="1"/>
</dbReference>
<dbReference type="SUPFAM" id="SSF109604">
    <property type="entry name" value="HD-domain/PDEase-like"/>
    <property type="match status" value="1"/>
</dbReference>
<dbReference type="InterPro" id="IPR039356">
    <property type="entry name" value="YfbR/HDDC2"/>
</dbReference>
<dbReference type="AlphaFoldDB" id="A0A7N1A7M6"/>
<evidence type="ECO:0000313" key="4">
    <source>
        <dbReference type="Proteomes" id="UP000594263"/>
    </source>
</evidence>
<dbReference type="Gramene" id="Kaladp0911s0017.1.v1.1">
    <property type="protein sequence ID" value="Kaladp0911s0017.1.v1.1"/>
    <property type="gene ID" value="Kaladp0911s0017.v1.1"/>
</dbReference>
<evidence type="ECO:0000256" key="1">
    <source>
        <dbReference type="SAM" id="MobiDB-lite"/>
    </source>
</evidence>
<dbReference type="Gene3D" id="1.10.3210.10">
    <property type="entry name" value="Hypothetical protein af1432"/>
    <property type="match status" value="1"/>
</dbReference>
<accession>A0A7N1A7M6</accession>
<feature type="compositionally biased region" description="Basic and acidic residues" evidence="1">
    <location>
        <begin position="1"/>
        <end position="10"/>
    </location>
</feature>
<keyword evidence="4" id="KW-1185">Reference proteome</keyword>